<keyword evidence="3 5" id="KW-1133">Transmembrane helix</keyword>
<dbReference type="AlphaFoldDB" id="A0A0G2FIG1"/>
<evidence type="ECO:0000256" key="4">
    <source>
        <dbReference type="ARBA" id="ARBA00023136"/>
    </source>
</evidence>
<dbReference type="PANTHER" id="PTHR13259">
    <property type="entry name" value="BLADDER CANCER 10 KD PROTEIN HOMOLOG"/>
    <property type="match status" value="1"/>
</dbReference>
<sequence length="174" mass="19192">MFCLRSWLPLLFIPTNASPAFIFLFFVGTYFLNRPCIYCSFLLLILFMTSCNWSDRCFFDFSSNWFQPRPGVSYFTDGTASFTCAEVGGCAEGGGSPAAAAALSAVENMTATANATYLVAKDTVNATASAMMGAAAEQVAQARSEWTGIGMEWLRNLLGKREWRIECLDVYIRL</sequence>
<feature type="transmembrane region" description="Helical" evidence="5">
    <location>
        <begin position="20"/>
        <end position="47"/>
    </location>
</feature>
<dbReference type="SMART" id="SM01396">
    <property type="entry name" value="BC10"/>
    <property type="match status" value="1"/>
</dbReference>
<evidence type="ECO:0000313" key="6">
    <source>
        <dbReference type="EMBL" id="KKY34222.1"/>
    </source>
</evidence>
<comment type="subcellular location">
    <subcellularLocation>
        <location evidence="1">Membrane</location>
    </subcellularLocation>
</comment>
<keyword evidence="7" id="KW-1185">Reference proteome</keyword>
<keyword evidence="2 5" id="KW-0812">Transmembrane</keyword>
<proteinExistence type="predicted"/>
<dbReference type="Proteomes" id="UP000034680">
    <property type="component" value="Unassembled WGS sequence"/>
</dbReference>
<organism evidence="6 7">
    <name type="scientific">Diaporthe ampelina</name>
    <dbReference type="NCBI Taxonomy" id="1214573"/>
    <lineage>
        <taxon>Eukaryota</taxon>
        <taxon>Fungi</taxon>
        <taxon>Dikarya</taxon>
        <taxon>Ascomycota</taxon>
        <taxon>Pezizomycotina</taxon>
        <taxon>Sordariomycetes</taxon>
        <taxon>Sordariomycetidae</taxon>
        <taxon>Diaporthales</taxon>
        <taxon>Diaporthaceae</taxon>
        <taxon>Diaporthe</taxon>
    </lineage>
</organism>
<dbReference type="Pfam" id="PF06726">
    <property type="entry name" value="BC10"/>
    <property type="match status" value="1"/>
</dbReference>
<dbReference type="InterPro" id="IPR009598">
    <property type="entry name" value="BCALP"/>
</dbReference>
<evidence type="ECO:0000256" key="5">
    <source>
        <dbReference type="SAM" id="Phobius"/>
    </source>
</evidence>
<protein>
    <submittedName>
        <fullName evidence="6">Uncharacterized protein</fullName>
    </submittedName>
</protein>
<name>A0A0G2FIG1_9PEZI</name>
<comment type="caution">
    <text evidence="6">The sequence shown here is derived from an EMBL/GenBank/DDBJ whole genome shotgun (WGS) entry which is preliminary data.</text>
</comment>
<evidence type="ECO:0000256" key="3">
    <source>
        <dbReference type="ARBA" id="ARBA00022989"/>
    </source>
</evidence>
<evidence type="ECO:0000256" key="2">
    <source>
        <dbReference type="ARBA" id="ARBA00022692"/>
    </source>
</evidence>
<gene>
    <name evidence="6" type="ORF">UCDDA912_g05780</name>
</gene>
<evidence type="ECO:0000313" key="7">
    <source>
        <dbReference type="Proteomes" id="UP000034680"/>
    </source>
</evidence>
<dbReference type="GO" id="GO:0016020">
    <property type="term" value="C:membrane"/>
    <property type="evidence" value="ECO:0007669"/>
    <property type="project" value="UniProtKB-SubCell"/>
</dbReference>
<dbReference type="EMBL" id="LCUC01000212">
    <property type="protein sequence ID" value="KKY34222.1"/>
    <property type="molecule type" value="Genomic_DNA"/>
</dbReference>
<reference evidence="6 7" key="2">
    <citation type="submission" date="2015-05" db="EMBL/GenBank/DDBJ databases">
        <authorList>
            <person name="Morales-Cruz A."/>
            <person name="Amrine K.C."/>
            <person name="Cantu D."/>
        </authorList>
    </citation>
    <scope>NUCLEOTIDE SEQUENCE [LARGE SCALE GENOMIC DNA]</scope>
    <source>
        <strain evidence="6">DA912</strain>
    </source>
</reference>
<accession>A0A0G2FIG1</accession>
<reference evidence="6 7" key="1">
    <citation type="submission" date="2015-05" db="EMBL/GenBank/DDBJ databases">
        <title>Distinctive expansion of gene families associated with plant cell wall degradation and secondary metabolism in the genomes of grapevine trunk pathogens.</title>
        <authorList>
            <person name="Lawrence D.P."/>
            <person name="Travadon R."/>
            <person name="Rolshausen P.E."/>
            <person name="Baumgartner K."/>
        </authorList>
    </citation>
    <scope>NUCLEOTIDE SEQUENCE [LARGE SCALE GENOMIC DNA]</scope>
    <source>
        <strain evidence="6">DA912</strain>
    </source>
</reference>
<dbReference type="PANTHER" id="PTHR13259:SF1">
    <property type="entry name" value="BLADDER CANCER-ASSOCIATED PROTEIN"/>
    <property type="match status" value="1"/>
</dbReference>
<dbReference type="OrthoDB" id="5563033at2759"/>
<evidence type="ECO:0000256" key="1">
    <source>
        <dbReference type="ARBA" id="ARBA00004370"/>
    </source>
</evidence>
<keyword evidence="4 5" id="KW-0472">Membrane</keyword>